<accession>A0A3N4ICA7</accession>
<keyword evidence="1" id="KW-1133">Transmembrane helix</keyword>
<dbReference type="AlphaFoldDB" id="A0A3N4ICA7"/>
<protein>
    <submittedName>
        <fullName evidence="2">Uncharacterized protein</fullName>
    </submittedName>
</protein>
<proteinExistence type="predicted"/>
<keyword evidence="3" id="KW-1185">Reference proteome</keyword>
<dbReference type="EMBL" id="ML119663">
    <property type="protein sequence ID" value="RPA83732.1"/>
    <property type="molecule type" value="Genomic_DNA"/>
</dbReference>
<keyword evidence="1" id="KW-0812">Transmembrane</keyword>
<evidence type="ECO:0000313" key="3">
    <source>
        <dbReference type="Proteomes" id="UP000275078"/>
    </source>
</evidence>
<feature type="transmembrane region" description="Helical" evidence="1">
    <location>
        <begin position="26"/>
        <end position="50"/>
    </location>
</feature>
<sequence>MPVVTYGHRLKKTRDPVRSPFVKLQIANFSTMVGDYMGIVGAVCFCYPILRQWLR</sequence>
<evidence type="ECO:0000313" key="2">
    <source>
        <dbReference type="EMBL" id="RPA83732.1"/>
    </source>
</evidence>
<name>A0A3N4ICA7_ASCIM</name>
<gene>
    <name evidence="2" type="ORF">BJ508DRAFT_413383</name>
</gene>
<evidence type="ECO:0000256" key="1">
    <source>
        <dbReference type="SAM" id="Phobius"/>
    </source>
</evidence>
<dbReference type="Proteomes" id="UP000275078">
    <property type="component" value="Unassembled WGS sequence"/>
</dbReference>
<reference evidence="2 3" key="1">
    <citation type="journal article" date="2018" name="Nat. Ecol. Evol.">
        <title>Pezizomycetes genomes reveal the molecular basis of ectomycorrhizal truffle lifestyle.</title>
        <authorList>
            <person name="Murat C."/>
            <person name="Payen T."/>
            <person name="Noel B."/>
            <person name="Kuo A."/>
            <person name="Morin E."/>
            <person name="Chen J."/>
            <person name="Kohler A."/>
            <person name="Krizsan K."/>
            <person name="Balestrini R."/>
            <person name="Da Silva C."/>
            <person name="Montanini B."/>
            <person name="Hainaut M."/>
            <person name="Levati E."/>
            <person name="Barry K.W."/>
            <person name="Belfiori B."/>
            <person name="Cichocki N."/>
            <person name="Clum A."/>
            <person name="Dockter R.B."/>
            <person name="Fauchery L."/>
            <person name="Guy J."/>
            <person name="Iotti M."/>
            <person name="Le Tacon F."/>
            <person name="Lindquist E.A."/>
            <person name="Lipzen A."/>
            <person name="Malagnac F."/>
            <person name="Mello A."/>
            <person name="Molinier V."/>
            <person name="Miyauchi S."/>
            <person name="Poulain J."/>
            <person name="Riccioni C."/>
            <person name="Rubini A."/>
            <person name="Sitrit Y."/>
            <person name="Splivallo R."/>
            <person name="Traeger S."/>
            <person name="Wang M."/>
            <person name="Zifcakova L."/>
            <person name="Wipf D."/>
            <person name="Zambonelli A."/>
            <person name="Paolocci F."/>
            <person name="Nowrousian M."/>
            <person name="Ottonello S."/>
            <person name="Baldrian P."/>
            <person name="Spatafora J.W."/>
            <person name="Henrissat B."/>
            <person name="Nagy L.G."/>
            <person name="Aury J.M."/>
            <person name="Wincker P."/>
            <person name="Grigoriev I.V."/>
            <person name="Bonfante P."/>
            <person name="Martin F.M."/>
        </authorList>
    </citation>
    <scope>NUCLEOTIDE SEQUENCE [LARGE SCALE GENOMIC DNA]</scope>
    <source>
        <strain evidence="2 3">RN42</strain>
    </source>
</reference>
<keyword evidence="1" id="KW-0472">Membrane</keyword>
<organism evidence="2 3">
    <name type="scientific">Ascobolus immersus RN42</name>
    <dbReference type="NCBI Taxonomy" id="1160509"/>
    <lineage>
        <taxon>Eukaryota</taxon>
        <taxon>Fungi</taxon>
        <taxon>Dikarya</taxon>
        <taxon>Ascomycota</taxon>
        <taxon>Pezizomycotina</taxon>
        <taxon>Pezizomycetes</taxon>
        <taxon>Pezizales</taxon>
        <taxon>Ascobolaceae</taxon>
        <taxon>Ascobolus</taxon>
    </lineage>
</organism>